<dbReference type="Pfam" id="PF04077">
    <property type="entry name" value="DsrH"/>
    <property type="match status" value="1"/>
</dbReference>
<evidence type="ECO:0008006" key="3">
    <source>
        <dbReference type="Google" id="ProtNLM"/>
    </source>
</evidence>
<dbReference type="InterPro" id="IPR007215">
    <property type="entry name" value="Sulphur_relay_TusB/DsrH"/>
</dbReference>
<dbReference type="SUPFAM" id="SSF75169">
    <property type="entry name" value="DsrEFH-like"/>
    <property type="match status" value="1"/>
</dbReference>
<dbReference type="OrthoDB" id="9795117at2"/>
<protein>
    <recommendedName>
        <fullName evidence="3">Sulfurtransferase complex subunit TusB</fullName>
    </recommendedName>
</protein>
<evidence type="ECO:0000313" key="1">
    <source>
        <dbReference type="EMBL" id="RNF52943.1"/>
    </source>
</evidence>
<sequence length="95" mass="10644">MRLHQINQLTYPEPLESTWQNSLQTGDQVLLIESGILRTQQQTDALRALMALKNSQLFYLRSDAAAYGITPTIGSGLSDEDWVTLTFSAEANISW</sequence>
<dbReference type="GO" id="GO:0005737">
    <property type="term" value="C:cytoplasm"/>
    <property type="evidence" value="ECO:0007669"/>
    <property type="project" value="InterPro"/>
</dbReference>
<comment type="caution">
    <text evidence="1">The sequence shown here is derived from an EMBL/GenBank/DDBJ whole genome shotgun (WGS) entry which is preliminary data.</text>
</comment>
<accession>A0A3M8QA56</accession>
<dbReference type="RefSeq" id="WP_123094284.1">
    <property type="nucleotide sequence ID" value="NZ_RIZG01000001.1"/>
</dbReference>
<proteinExistence type="predicted"/>
<gene>
    <name evidence="1" type="ORF">EBI00_02235</name>
</gene>
<keyword evidence="2" id="KW-1185">Reference proteome</keyword>
<reference evidence="1 2" key="1">
    <citation type="journal article" date="2012" name="Int. J. Syst. Evol. Microbiol.">
        <title>Marinomonas hwangdonensis sp. nov., isolated from seawater.</title>
        <authorList>
            <person name="Jung Y.T."/>
            <person name="Oh T.K."/>
            <person name="Yoon J.H."/>
        </authorList>
    </citation>
    <scope>NUCLEOTIDE SEQUENCE [LARGE SCALE GENOMIC DNA]</scope>
    <source>
        <strain evidence="1 2">HDW-15</strain>
    </source>
</reference>
<organism evidence="1 2">
    <name type="scientific">Marinomonas hwangdonensis</name>
    <dbReference type="NCBI Taxonomy" id="1053647"/>
    <lineage>
        <taxon>Bacteria</taxon>
        <taxon>Pseudomonadati</taxon>
        <taxon>Pseudomonadota</taxon>
        <taxon>Gammaproteobacteria</taxon>
        <taxon>Oceanospirillales</taxon>
        <taxon>Oceanospirillaceae</taxon>
        <taxon>Marinomonas</taxon>
    </lineage>
</organism>
<dbReference type="InterPro" id="IPR027396">
    <property type="entry name" value="DsrEFH-like"/>
</dbReference>
<dbReference type="Proteomes" id="UP000280507">
    <property type="component" value="Unassembled WGS sequence"/>
</dbReference>
<dbReference type="Gene3D" id="3.40.1260.10">
    <property type="entry name" value="DsrEFH-like"/>
    <property type="match status" value="1"/>
</dbReference>
<dbReference type="GO" id="GO:0002143">
    <property type="term" value="P:tRNA wobble position uridine thiolation"/>
    <property type="evidence" value="ECO:0007669"/>
    <property type="project" value="InterPro"/>
</dbReference>
<evidence type="ECO:0000313" key="2">
    <source>
        <dbReference type="Proteomes" id="UP000280507"/>
    </source>
</evidence>
<dbReference type="EMBL" id="RIZG01000001">
    <property type="protein sequence ID" value="RNF52943.1"/>
    <property type="molecule type" value="Genomic_DNA"/>
</dbReference>
<dbReference type="AlphaFoldDB" id="A0A3M8QA56"/>
<name>A0A3M8QA56_9GAMM</name>